<reference evidence="2 3" key="1">
    <citation type="journal article" date="2019" name="Emerg. Microbes Infect.">
        <title>Comprehensive subspecies identification of 175 nontuberculous mycobacteria species based on 7547 genomic profiles.</title>
        <authorList>
            <person name="Matsumoto Y."/>
            <person name="Kinjo T."/>
            <person name="Motooka D."/>
            <person name="Nabeya D."/>
            <person name="Jung N."/>
            <person name="Uechi K."/>
            <person name="Horii T."/>
            <person name="Iida T."/>
            <person name="Fujita J."/>
            <person name="Nakamura S."/>
        </authorList>
    </citation>
    <scope>NUCLEOTIDE SEQUENCE [LARGE SCALE GENOMIC DNA]</scope>
    <source>
        <strain evidence="2 3">JCM 6376</strain>
    </source>
</reference>
<dbReference type="EMBL" id="AP022561">
    <property type="protein sequence ID" value="BBX05584.1"/>
    <property type="molecule type" value="Genomic_DNA"/>
</dbReference>
<protein>
    <submittedName>
        <fullName evidence="2">Uncharacterized protein</fullName>
    </submittedName>
</protein>
<feature type="compositionally biased region" description="Basic and acidic residues" evidence="1">
    <location>
        <begin position="21"/>
        <end position="35"/>
    </location>
</feature>
<dbReference type="AlphaFoldDB" id="A0AAD1MAQ1"/>
<name>A0AAD1MAQ1_9MYCO</name>
<keyword evidence="3" id="KW-1185">Reference proteome</keyword>
<sequence length="111" mass="11020">MGIPGGRSRAVGSPGVGSRAGDIRAARSRAGDIRAARSRAGDIPVARSRAAGSPAADIRAAGRAVDQAIPVAVLEVRQAVPSPATVPDVVAHQPILSSGEVFLNVLAVPGA</sequence>
<evidence type="ECO:0000256" key="1">
    <source>
        <dbReference type="SAM" id="MobiDB-lite"/>
    </source>
</evidence>
<evidence type="ECO:0000313" key="2">
    <source>
        <dbReference type="EMBL" id="BBX05584.1"/>
    </source>
</evidence>
<accession>A0AAD1MAQ1</accession>
<organism evidence="2 3">
    <name type="scientific">Mycolicibacterium aichiense</name>
    <dbReference type="NCBI Taxonomy" id="1799"/>
    <lineage>
        <taxon>Bacteria</taxon>
        <taxon>Bacillati</taxon>
        <taxon>Actinomycetota</taxon>
        <taxon>Actinomycetes</taxon>
        <taxon>Mycobacteriales</taxon>
        <taxon>Mycobacteriaceae</taxon>
        <taxon>Mycolicibacterium</taxon>
    </lineage>
</organism>
<feature type="region of interest" description="Disordered" evidence="1">
    <location>
        <begin position="1"/>
        <end position="39"/>
    </location>
</feature>
<dbReference type="KEGG" id="maic:MAIC_03870"/>
<proteinExistence type="predicted"/>
<dbReference type="Proteomes" id="UP000467327">
    <property type="component" value="Chromosome"/>
</dbReference>
<evidence type="ECO:0000313" key="3">
    <source>
        <dbReference type="Proteomes" id="UP000467327"/>
    </source>
</evidence>
<gene>
    <name evidence="2" type="ORF">MAIC_03870</name>
</gene>